<comment type="subcellular location">
    <subcellularLocation>
        <location evidence="1">Membrane</location>
        <topology evidence="1">Single-pass type I membrane protein</topology>
    </subcellularLocation>
</comment>
<keyword evidence="13" id="KW-0325">Glycoprotein</keyword>
<feature type="compositionally biased region" description="Basic and acidic residues" evidence="15">
    <location>
        <begin position="126"/>
        <end position="139"/>
    </location>
</feature>
<dbReference type="InterPro" id="IPR036941">
    <property type="entry name" value="Rcpt_L-dom_sf"/>
</dbReference>
<dbReference type="InterPro" id="IPR006212">
    <property type="entry name" value="Furin_repeat"/>
</dbReference>
<evidence type="ECO:0000256" key="12">
    <source>
        <dbReference type="ARBA" id="ARBA00023170"/>
    </source>
</evidence>
<keyword evidence="3" id="KW-0597">Phosphoprotein</keyword>
<evidence type="ECO:0000313" key="18">
    <source>
        <dbReference type="EMBL" id="CAG6663055.1"/>
    </source>
</evidence>
<feature type="compositionally biased region" description="Polar residues" evidence="15">
    <location>
        <begin position="466"/>
        <end position="479"/>
    </location>
</feature>
<feature type="region of interest" description="Disordered" evidence="15">
    <location>
        <begin position="466"/>
        <end position="494"/>
    </location>
</feature>
<dbReference type="FunFam" id="3.80.20.20:FF:000001">
    <property type="entry name" value="Tyrosine-protein kinase receptor"/>
    <property type="match status" value="1"/>
</dbReference>
<dbReference type="CDD" id="cd00063">
    <property type="entry name" value="FN3"/>
    <property type="match status" value="2"/>
</dbReference>
<dbReference type="Gene3D" id="2.10.220.10">
    <property type="entry name" value="Hormone Receptor, Insulin-like Growth Factor Receptor 1, Chain A, domain 2"/>
    <property type="match status" value="1"/>
</dbReference>
<evidence type="ECO:0000256" key="16">
    <source>
        <dbReference type="SAM" id="Phobius"/>
    </source>
</evidence>
<evidence type="ECO:0000259" key="17">
    <source>
        <dbReference type="PROSITE" id="PS50853"/>
    </source>
</evidence>
<reference evidence="18" key="1">
    <citation type="submission" date="2021-05" db="EMBL/GenBank/DDBJ databases">
        <authorList>
            <person name="Alioto T."/>
            <person name="Alioto T."/>
            <person name="Gomez Garrido J."/>
        </authorList>
    </citation>
    <scope>NUCLEOTIDE SEQUENCE</scope>
</reference>
<feature type="compositionally biased region" description="Polar residues" evidence="15">
    <location>
        <begin position="1460"/>
        <end position="1494"/>
    </location>
</feature>
<evidence type="ECO:0000256" key="7">
    <source>
        <dbReference type="ARBA" id="ARBA00022777"/>
    </source>
</evidence>
<keyword evidence="4" id="KW-0808">Transferase</keyword>
<dbReference type="SMART" id="SM00261">
    <property type="entry name" value="FU"/>
    <property type="match status" value="1"/>
</dbReference>
<keyword evidence="7" id="KW-0418">Kinase</keyword>
<dbReference type="Gene3D" id="2.60.40.10">
    <property type="entry name" value="Immunoglobulins"/>
    <property type="match status" value="4"/>
</dbReference>
<evidence type="ECO:0000256" key="5">
    <source>
        <dbReference type="ARBA" id="ARBA00022692"/>
    </source>
</evidence>
<dbReference type="GO" id="GO:0005524">
    <property type="term" value="F:ATP binding"/>
    <property type="evidence" value="ECO:0007669"/>
    <property type="project" value="UniProtKB-KW"/>
</dbReference>
<feature type="region of interest" description="Disordered" evidence="15">
    <location>
        <begin position="83"/>
        <end position="151"/>
    </location>
</feature>
<dbReference type="InterPro" id="IPR003961">
    <property type="entry name" value="FN3_dom"/>
</dbReference>
<keyword evidence="5 16" id="KW-0812">Transmembrane</keyword>
<feature type="compositionally biased region" description="Polar residues" evidence="15">
    <location>
        <begin position="627"/>
        <end position="636"/>
    </location>
</feature>
<dbReference type="GO" id="GO:0004714">
    <property type="term" value="F:transmembrane receptor protein tyrosine kinase activity"/>
    <property type="evidence" value="ECO:0007669"/>
    <property type="project" value="UniProtKB-EC"/>
</dbReference>
<dbReference type="InterPro" id="IPR000494">
    <property type="entry name" value="Rcpt_L-dom"/>
</dbReference>
<dbReference type="EMBL" id="HBUF01204373">
    <property type="protein sequence ID" value="CAG6663055.1"/>
    <property type="molecule type" value="Transcribed_RNA"/>
</dbReference>
<feature type="compositionally biased region" description="Low complexity" evidence="15">
    <location>
        <begin position="651"/>
        <end position="664"/>
    </location>
</feature>
<keyword evidence="10 16" id="KW-0472">Membrane</keyword>
<keyword evidence="8" id="KW-0067">ATP-binding</keyword>
<sequence>MIETCRPALIPEDVARAAPVPAALLVECSSRPPVDCFSTLKDPFTLPKALSVRSECRADLAPDTFGPQEQPLFIAEELESTAEFNSTSSRRDCESTESNSSRVDKSIVTPDSPCRICKTTHRPPIRHNESTFDEGRLDPSADDSSNTKRRRNISTVRRRICSTYTLWKLDQLKRRCVEKQSPHYTKVNYLGQPFAEGLDRGKSPDVSASQNIALRWESANDSRLMVALTNALPSWTSASLTEQNGGSSRSEKPLLSIATMTQIGEMSPRLHPAVTDSNEQSATEQSAPAVIERIVCSSGDLCKKPTGGENARSCFVPHRRWWRGVEQAKSSKLFKKRRWSKVTSPRWRGRTSVLQQLHCSTNFETDQQSSRISPHTYSSILILKSPSSSCVNVVLNFKLMSTASVSKDVVLPSSSRISIFLPLCCNKICFWSCCNSRPLSLPSLPLYNECSYYHYRWKYTRRRSPVTSSSLQSPTPEQTRSSERKPSPTAGSSSRFHFVNSLSSNPSNPSSSGDCRSSPKRQLSEITCRSQSKSRRPQCDVLGCGDDVSLFVGSFVPSSILRLVHFFTQNLNRLLPKLDVYTTTLLDRGRIPFSTQSKAFVTSVNLPKKTASAETFPTSAAVHRRNIPNSTKSKAFQTPEPAKRSTQGVRSSSTESKSFVTSVKTHSESTATSKYPPKNITPSSTESKSFVTSVKSSSESSTTSKHPPKNTTHSESSRTSEDPPRSSTRWKGDDLFGSWIVWILVVVVVLVLVPHDVGAMFHPKPVRWVRSAATHAENYNASIRPRGPICQSTDVRNSVVNLNFLNGCRVIEGFLQIFVEEGDSPEAWANYTFPDLVEVTDYVLLYRNTGLRSLSHLFPNLSVIRGRNLLHNYALVVYENLGIQELGLYNLTDILRGSVLIMKNPTLCFVDTVDWDLISQSKGGHYIKDNRHPNECPMCPLNSTGGEMCSGGTPGSKPLCVSATQCQKICKVDCPGVELQQGRPACYNEGRSCCNQECIGGCTANNSSHCTACRHFDYYGICVEKCPGHLFNYLDRRCVSNDECQAQPPPLTPYETPPKHWKFVRNELTLINVCVLDCPKDYEEKEVGPNRFECHRCVGPCERTCEGGNIESIQKLQSYRDCTHIKGSLEIQIQNGANVVKELEDNLGMVEEIEGYLKIARSYPVMSLNFFKKLRVIRGRDLETNKFALVVLDNQNLMELWDWDKRDKNLSLTIEQGRMFFHFNPKLCYDHIEKLANVTNFTEGPTDTEAPKSSNGDKAACNITPIKATATAHRWGTIISWERFNHYDPRALLSYLIFYKETKDQNVTIYDGRDACGGDGWKMEDVENKDANVALPTNMTAAEPSSPDLYNSAGNQVDSHVTQILTSLKPFTQYAYYVRTYTIATERSGAQSPIQYFITLPSTPSVPRELSARPLSSSDLEISWKPPQTPNGNVTHYYIVGVWERDDPAILAQRNYCNKQTTPSPVLPGESTTVQPSQTKTTITPSNKPANDSSPGGKPRVPGLDDEECECNKKNTNNEDAKQKENNRQIEIDFENALQNVVYVKSNVSFDESKYPLDLSLDAFNRYHWTPVVESGYPVDEGFNRRRREVGGGAEPVFPSHNVVGGAENVFPSHNVTVGESNKTNQYIIIPSPEGNKTTSDGVFERFEFVVYGATSFIVRNLSHYAKYNIDVQACRETVPNESFDSANSNCSTKSMVTRRTMSKDGVDTIDSTKFKVEFVNNSWFAEWEAPPAPNGLILAYKVDIVRQDKAKYVSTHEPCISKLDYDREKRYEIPLDVLPSPGNYSIRVRVISLAGDGPWSDKLYFVVQKETLSTMEWIFICLLVLLVLVVISLLIIYYRREHRRPPAINPSVNPEYIPERSIHITWSSYSGSFPKAIRHWSSWN</sequence>
<evidence type="ECO:0000256" key="4">
    <source>
        <dbReference type="ARBA" id="ARBA00022679"/>
    </source>
</evidence>
<evidence type="ECO:0000256" key="8">
    <source>
        <dbReference type="ARBA" id="ARBA00022840"/>
    </source>
</evidence>
<keyword evidence="12 18" id="KW-0675">Receptor</keyword>
<evidence type="ECO:0000256" key="14">
    <source>
        <dbReference type="ARBA" id="ARBA00051243"/>
    </source>
</evidence>
<evidence type="ECO:0000256" key="15">
    <source>
        <dbReference type="SAM" id="MobiDB-lite"/>
    </source>
</evidence>
<dbReference type="SUPFAM" id="SSF52058">
    <property type="entry name" value="L domain-like"/>
    <property type="match status" value="2"/>
</dbReference>
<feature type="compositionally biased region" description="Low complexity" evidence="15">
    <location>
        <begin position="683"/>
        <end position="704"/>
    </location>
</feature>
<evidence type="ECO:0000256" key="10">
    <source>
        <dbReference type="ARBA" id="ARBA00023136"/>
    </source>
</evidence>
<accession>A0A8D8S4M1</accession>
<evidence type="ECO:0000256" key="9">
    <source>
        <dbReference type="ARBA" id="ARBA00022989"/>
    </source>
</evidence>
<comment type="catalytic activity">
    <reaction evidence="14">
        <text>L-tyrosyl-[protein] + ATP = O-phospho-L-tyrosyl-[protein] + ADP + H(+)</text>
        <dbReference type="Rhea" id="RHEA:10596"/>
        <dbReference type="Rhea" id="RHEA-COMP:10136"/>
        <dbReference type="Rhea" id="RHEA-COMP:20101"/>
        <dbReference type="ChEBI" id="CHEBI:15378"/>
        <dbReference type="ChEBI" id="CHEBI:30616"/>
        <dbReference type="ChEBI" id="CHEBI:46858"/>
        <dbReference type="ChEBI" id="CHEBI:61978"/>
        <dbReference type="ChEBI" id="CHEBI:456216"/>
        <dbReference type="EC" id="2.7.10.1"/>
    </reaction>
</comment>
<dbReference type="Gene3D" id="3.80.20.20">
    <property type="entry name" value="Receptor L-domain"/>
    <property type="match status" value="2"/>
</dbReference>
<dbReference type="GO" id="GO:0016020">
    <property type="term" value="C:membrane"/>
    <property type="evidence" value="ECO:0007669"/>
    <property type="project" value="UniProtKB-SubCell"/>
</dbReference>
<proteinExistence type="predicted"/>
<dbReference type="PROSITE" id="PS50853">
    <property type="entry name" value="FN3"/>
    <property type="match status" value="2"/>
</dbReference>
<evidence type="ECO:0000256" key="2">
    <source>
        <dbReference type="ARBA" id="ARBA00011902"/>
    </source>
</evidence>
<dbReference type="InterPro" id="IPR006211">
    <property type="entry name" value="Furin-like_Cys-rich_dom"/>
</dbReference>
<feature type="domain" description="Fibronectin type-III" evidence="17">
    <location>
        <begin position="1406"/>
        <end position="1504"/>
    </location>
</feature>
<evidence type="ECO:0000256" key="1">
    <source>
        <dbReference type="ARBA" id="ARBA00004479"/>
    </source>
</evidence>
<dbReference type="InterPro" id="IPR013783">
    <property type="entry name" value="Ig-like_fold"/>
</dbReference>
<feature type="compositionally biased region" description="Basic and acidic residues" evidence="15">
    <location>
        <begin position="715"/>
        <end position="729"/>
    </location>
</feature>
<dbReference type="SMART" id="SM00060">
    <property type="entry name" value="FN3"/>
    <property type="match status" value="3"/>
</dbReference>
<dbReference type="SUPFAM" id="SSF49265">
    <property type="entry name" value="Fibronectin type III"/>
    <property type="match status" value="3"/>
</dbReference>
<evidence type="ECO:0000256" key="3">
    <source>
        <dbReference type="ARBA" id="ARBA00022553"/>
    </source>
</evidence>
<protein>
    <recommendedName>
        <fullName evidence="2">receptor protein-tyrosine kinase</fullName>
        <ecNumber evidence="2">2.7.10.1</ecNumber>
    </recommendedName>
</protein>
<evidence type="ECO:0000256" key="11">
    <source>
        <dbReference type="ARBA" id="ARBA00023137"/>
    </source>
</evidence>
<name>A0A8D8S4M1_9HEMI</name>
<keyword evidence="9 16" id="KW-1133">Transmembrane helix</keyword>
<evidence type="ECO:0000256" key="6">
    <source>
        <dbReference type="ARBA" id="ARBA00022741"/>
    </source>
</evidence>
<dbReference type="EC" id="2.7.10.1" evidence="2"/>
<feature type="domain" description="Fibronectin type-III" evidence="17">
    <location>
        <begin position="1709"/>
        <end position="1811"/>
    </location>
</feature>
<dbReference type="CDD" id="cd00064">
    <property type="entry name" value="FU"/>
    <property type="match status" value="1"/>
</dbReference>
<keyword evidence="6" id="KW-0547">Nucleotide-binding</keyword>
<organism evidence="18">
    <name type="scientific">Cacopsylla melanoneura</name>
    <dbReference type="NCBI Taxonomy" id="428564"/>
    <lineage>
        <taxon>Eukaryota</taxon>
        <taxon>Metazoa</taxon>
        <taxon>Ecdysozoa</taxon>
        <taxon>Arthropoda</taxon>
        <taxon>Hexapoda</taxon>
        <taxon>Insecta</taxon>
        <taxon>Pterygota</taxon>
        <taxon>Neoptera</taxon>
        <taxon>Paraneoptera</taxon>
        <taxon>Hemiptera</taxon>
        <taxon>Sternorrhyncha</taxon>
        <taxon>Psylloidea</taxon>
        <taxon>Psyllidae</taxon>
        <taxon>Psyllinae</taxon>
        <taxon>Cacopsylla</taxon>
    </lineage>
</organism>
<dbReference type="Pfam" id="PF01030">
    <property type="entry name" value="Recep_L_domain"/>
    <property type="match status" value="2"/>
</dbReference>
<feature type="compositionally biased region" description="Basic and acidic residues" evidence="15">
    <location>
        <begin position="1510"/>
        <end position="1526"/>
    </location>
</feature>
<feature type="region of interest" description="Disordered" evidence="15">
    <location>
        <begin position="615"/>
        <end position="729"/>
    </location>
</feature>
<dbReference type="InterPro" id="IPR009030">
    <property type="entry name" value="Growth_fac_rcpt_cys_sf"/>
</dbReference>
<keyword evidence="11" id="KW-0829">Tyrosine-protein kinase</keyword>
<evidence type="ECO:0000256" key="13">
    <source>
        <dbReference type="ARBA" id="ARBA00023180"/>
    </source>
</evidence>
<dbReference type="Pfam" id="PF00757">
    <property type="entry name" value="Furin-like"/>
    <property type="match status" value="1"/>
</dbReference>
<dbReference type="SUPFAM" id="SSF57184">
    <property type="entry name" value="Growth factor receptor domain"/>
    <property type="match status" value="1"/>
</dbReference>
<dbReference type="InterPro" id="IPR036116">
    <property type="entry name" value="FN3_sf"/>
</dbReference>
<feature type="region of interest" description="Disordered" evidence="15">
    <location>
        <begin position="1460"/>
        <end position="1526"/>
    </location>
</feature>
<feature type="transmembrane region" description="Helical" evidence="16">
    <location>
        <begin position="1818"/>
        <end position="1839"/>
    </location>
</feature>